<dbReference type="EMBL" id="ML121536">
    <property type="protein sequence ID" value="RPB25753.1"/>
    <property type="molecule type" value="Genomic_DNA"/>
</dbReference>
<reference evidence="1 2" key="1">
    <citation type="journal article" date="2018" name="Nat. Ecol. Evol.">
        <title>Pezizomycetes genomes reveal the molecular basis of ectomycorrhizal truffle lifestyle.</title>
        <authorList>
            <person name="Murat C."/>
            <person name="Payen T."/>
            <person name="Noel B."/>
            <person name="Kuo A."/>
            <person name="Morin E."/>
            <person name="Chen J."/>
            <person name="Kohler A."/>
            <person name="Krizsan K."/>
            <person name="Balestrini R."/>
            <person name="Da Silva C."/>
            <person name="Montanini B."/>
            <person name="Hainaut M."/>
            <person name="Levati E."/>
            <person name="Barry K.W."/>
            <person name="Belfiori B."/>
            <person name="Cichocki N."/>
            <person name="Clum A."/>
            <person name="Dockter R.B."/>
            <person name="Fauchery L."/>
            <person name="Guy J."/>
            <person name="Iotti M."/>
            <person name="Le Tacon F."/>
            <person name="Lindquist E.A."/>
            <person name="Lipzen A."/>
            <person name="Malagnac F."/>
            <person name="Mello A."/>
            <person name="Molinier V."/>
            <person name="Miyauchi S."/>
            <person name="Poulain J."/>
            <person name="Riccioni C."/>
            <person name="Rubini A."/>
            <person name="Sitrit Y."/>
            <person name="Splivallo R."/>
            <person name="Traeger S."/>
            <person name="Wang M."/>
            <person name="Zifcakova L."/>
            <person name="Wipf D."/>
            <person name="Zambonelli A."/>
            <person name="Paolocci F."/>
            <person name="Nowrousian M."/>
            <person name="Ottonello S."/>
            <person name="Baldrian P."/>
            <person name="Spatafora J.W."/>
            <person name="Henrissat B."/>
            <person name="Nagy L.G."/>
            <person name="Aury J.M."/>
            <person name="Wincker P."/>
            <person name="Grigoriev I.V."/>
            <person name="Bonfante P."/>
            <person name="Martin F.M."/>
        </authorList>
    </citation>
    <scope>NUCLEOTIDE SEQUENCE [LARGE SCALE GENOMIC DNA]</scope>
    <source>
        <strain evidence="1 2">ATCC MYA-4762</strain>
    </source>
</reference>
<dbReference type="InParanoid" id="A0A3N4LS67"/>
<dbReference type="Proteomes" id="UP000267821">
    <property type="component" value="Unassembled WGS sequence"/>
</dbReference>
<protein>
    <submittedName>
        <fullName evidence="1">Uncharacterized protein</fullName>
    </submittedName>
</protein>
<name>A0A3N4LS67_9PEZI</name>
<sequence length="70" mass="8062">MGCETDDYGNVNKETKADYLTKFLVQRKEKNDDAKEKTIEERKLNANVRKRTKKMCLAEKSSFIENATSG</sequence>
<evidence type="ECO:0000313" key="2">
    <source>
        <dbReference type="Proteomes" id="UP000267821"/>
    </source>
</evidence>
<gene>
    <name evidence="1" type="ORF">L211DRAFT_835805</name>
</gene>
<proteinExistence type="predicted"/>
<organism evidence="1 2">
    <name type="scientific">Terfezia boudieri ATCC MYA-4762</name>
    <dbReference type="NCBI Taxonomy" id="1051890"/>
    <lineage>
        <taxon>Eukaryota</taxon>
        <taxon>Fungi</taxon>
        <taxon>Dikarya</taxon>
        <taxon>Ascomycota</taxon>
        <taxon>Pezizomycotina</taxon>
        <taxon>Pezizomycetes</taxon>
        <taxon>Pezizales</taxon>
        <taxon>Pezizaceae</taxon>
        <taxon>Terfezia</taxon>
    </lineage>
</organism>
<dbReference type="AlphaFoldDB" id="A0A3N4LS67"/>
<accession>A0A3N4LS67</accession>
<evidence type="ECO:0000313" key="1">
    <source>
        <dbReference type="EMBL" id="RPB25753.1"/>
    </source>
</evidence>
<keyword evidence="2" id="KW-1185">Reference proteome</keyword>